<comment type="subcellular location">
    <subcellularLocation>
        <location evidence="1 13">Cytoplasm</location>
    </subcellularLocation>
</comment>
<comment type="catalytic activity">
    <reaction evidence="12 13">
        <text>L-threonine + hydrogencarbonate + ATP = L-threonylcarbamoyladenylate + diphosphate + H2O</text>
        <dbReference type="Rhea" id="RHEA:36407"/>
        <dbReference type="ChEBI" id="CHEBI:15377"/>
        <dbReference type="ChEBI" id="CHEBI:17544"/>
        <dbReference type="ChEBI" id="CHEBI:30616"/>
        <dbReference type="ChEBI" id="CHEBI:33019"/>
        <dbReference type="ChEBI" id="CHEBI:57926"/>
        <dbReference type="ChEBI" id="CHEBI:73682"/>
        <dbReference type="EC" id="2.7.7.87"/>
    </reaction>
</comment>
<name>A0ABZ3D4E9_9PROT</name>
<dbReference type="SUPFAM" id="SSF55821">
    <property type="entry name" value="YrdC/RibB"/>
    <property type="match status" value="1"/>
</dbReference>
<dbReference type="EMBL" id="CP152276">
    <property type="protein sequence ID" value="XAE42636.1"/>
    <property type="molecule type" value="Genomic_DNA"/>
</dbReference>
<evidence type="ECO:0000256" key="13">
    <source>
        <dbReference type="PIRNR" id="PIRNR004930"/>
    </source>
</evidence>
<dbReference type="GO" id="GO:0061710">
    <property type="term" value="F:L-threonylcarbamoyladenylate synthase"/>
    <property type="evidence" value="ECO:0007669"/>
    <property type="project" value="UniProtKB-EC"/>
</dbReference>
<sequence length="323" mass="33348">MTERLEANDAGIARAAALLRAGGLVAFGTETVYGLGADATSDVAVARIFAAKERPRFNPLISHFPDAESAFAEAAPDELARRLAERFWPGPLTLVLPRRPGCTISDLAAAGLPSVAVRVPRGAVTTALLRAVGRPVAAPSANLSGKVSPSDAYHVLRGLSGRIDAVLDSGPCPVGVESTVLDLTGDSPVLLRPGGVTVEALAEICGPVSHPDDYADTLPAAPGRLASHYAPGLTVRLDATEVAPDEALLAFGPALPGGGLTWNLSPEGHLDEAASRLFAGLRFLDSEGARRGLARIAAMPIPRTGLGLAIRDRLRRAASPRPG</sequence>
<evidence type="ECO:0000256" key="7">
    <source>
        <dbReference type="ARBA" id="ARBA00022694"/>
    </source>
</evidence>
<comment type="function">
    <text evidence="13">Required for the formation of a threonylcarbamoyl group on adenosine at position 37 (t(6)A37) in tRNAs that read codons beginning with adenine.</text>
</comment>
<dbReference type="InterPro" id="IPR006070">
    <property type="entry name" value="Sua5-like_dom"/>
</dbReference>
<evidence type="ECO:0000259" key="14">
    <source>
        <dbReference type="PROSITE" id="PS51163"/>
    </source>
</evidence>
<evidence type="ECO:0000256" key="8">
    <source>
        <dbReference type="ARBA" id="ARBA00022695"/>
    </source>
</evidence>
<dbReference type="Gene3D" id="3.40.50.11030">
    <property type="entry name" value="Threonylcarbamoyl-AMP synthase, C-terminal domain"/>
    <property type="match status" value="1"/>
</dbReference>
<evidence type="ECO:0000256" key="3">
    <source>
        <dbReference type="ARBA" id="ARBA00012584"/>
    </source>
</evidence>
<dbReference type="InterPro" id="IPR050156">
    <property type="entry name" value="TC-AMP_synthase_SUA5"/>
</dbReference>
<keyword evidence="8 13" id="KW-0548">Nucleotidyltransferase</keyword>
<protein>
    <recommendedName>
        <fullName evidence="4 13">Threonylcarbamoyl-AMP synthase</fullName>
        <shortName evidence="13">TC-AMP synthase</shortName>
        <ecNumber evidence="3 13">2.7.7.87</ecNumber>
    </recommendedName>
    <alternativeName>
        <fullName evidence="11 13">L-threonylcarbamoyladenylate synthase</fullName>
    </alternativeName>
</protein>
<evidence type="ECO:0000256" key="4">
    <source>
        <dbReference type="ARBA" id="ARBA00015492"/>
    </source>
</evidence>
<organism evidence="15 16">
    <name type="scientific">Nguyenibacter vanlangensis</name>
    <dbReference type="NCBI Taxonomy" id="1216886"/>
    <lineage>
        <taxon>Bacteria</taxon>
        <taxon>Pseudomonadati</taxon>
        <taxon>Pseudomonadota</taxon>
        <taxon>Alphaproteobacteria</taxon>
        <taxon>Acetobacterales</taxon>
        <taxon>Acetobacteraceae</taxon>
        <taxon>Nguyenibacter</taxon>
    </lineage>
</organism>
<gene>
    <name evidence="15" type="ORF">AAC691_20705</name>
</gene>
<evidence type="ECO:0000313" key="16">
    <source>
        <dbReference type="Proteomes" id="UP001449795"/>
    </source>
</evidence>
<evidence type="ECO:0000256" key="1">
    <source>
        <dbReference type="ARBA" id="ARBA00004496"/>
    </source>
</evidence>
<keyword evidence="7 13" id="KW-0819">tRNA processing</keyword>
<dbReference type="EC" id="2.7.7.87" evidence="3 13"/>
<dbReference type="InterPro" id="IPR017945">
    <property type="entry name" value="DHBP_synth_RibB-like_a/b_dom"/>
</dbReference>
<keyword evidence="9 13" id="KW-0547">Nucleotide-binding</keyword>
<evidence type="ECO:0000256" key="12">
    <source>
        <dbReference type="ARBA" id="ARBA00048366"/>
    </source>
</evidence>
<reference evidence="15 16" key="1">
    <citation type="submission" date="2024-04" db="EMBL/GenBank/DDBJ databases">
        <title>Complete genome sequence of Nguyenibacter vanlangesis HBCM-1154, a strain capable of nitrogen fixation, IAA production, and phosphorus solubilization isolated from sugarcane soil.</title>
        <authorList>
            <person name="MY HANH P."/>
        </authorList>
    </citation>
    <scope>NUCLEOTIDE SEQUENCE [LARGE SCALE GENOMIC DNA]</scope>
    <source>
        <strain evidence="15 16">HBCM 1154</strain>
    </source>
</reference>
<comment type="similarity">
    <text evidence="2 13">Belongs to the SUA5 family.</text>
</comment>
<keyword evidence="10 13" id="KW-0067">ATP-binding</keyword>
<dbReference type="InterPro" id="IPR010923">
    <property type="entry name" value="T(6)A37_SUA5"/>
</dbReference>
<evidence type="ECO:0000313" key="15">
    <source>
        <dbReference type="EMBL" id="XAE42636.1"/>
    </source>
</evidence>
<keyword evidence="6 13" id="KW-0808">Transferase</keyword>
<evidence type="ECO:0000256" key="2">
    <source>
        <dbReference type="ARBA" id="ARBA00007663"/>
    </source>
</evidence>
<dbReference type="PANTHER" id="PTHR17490">
    <property type="entry name" value="SUA5"/>
    <property type="match status" value="1"/>
</dbReference>
<dbReference type="Pfam" id="PF01300">
    <property type="entry name" value="Sua5_yciO_yrdC"/>
    <property type="match status" value="1"/>
</dbReference>
<dbReference type="RefSeq" id="WP_342628299.1">
    <property type="nucleotide sequence ID" value="NZ_CP152276.1"/>
</dbReference>
<dbReference type="InterPro" id="IPR038385">
    <property type="entry name" value="Sua5/YwlC_C"/>
</dbReference>
<feature type="domain" description="YrdC-like" evidence="14">
    <location>
        <begin position="9"/>
        <end position="196"/>
    </location>
</feature>
<dbReference type="PROSITE" id="PS51163">
    <property type="entry name" value="YRDC"/>
    <property type="match status" value="1"/>
</dbReference>
<evidence type="ECO:0000256" key="9">
    <source>
        <dbReference type="ARBA" id="ARBA00022741"/>
    </source>
</evidence>
<dbReference type="InterPro" id="IPR005145">
    <property type="entry name" value="Sua5_C"/>
</dbReference>
<dbReference type="Proteomes" id="UP001449795">
    <property type="component" value="Chromosome"/>
</dbReference>
<dbReference type="PANTHER" id="PTHR17490:SF16">
    <property type="entry name" value="THREONYLCARBAMOYL-AMP SYNTHASE"/>
    <property type="match status" value="1"/>
</dbReference>
<evidence type="ECO:0000256" key="10">
    <source>
        <dbReference type="ARBA" id="ARBA00022840"/>
    </source>
</evidence>
<proteinExistence type="inferred from homology"/>
<evidence type="ECO:0000256" key="6">
    <source>
        <dbReference type="ARBA" id="ARBA00022679"/>
    </source>
</evidence>
<dbReference type="Pfam" id="PF03481">
    <property type="entry name" value="Sua5_C"/>
    <property type="match status" value="1"/>
</dbReference>
<evidence type="ECO:0000256" key="5">
    <source>
        <dbReference type="ARBA" id="ARBA00022490"/>
    </source>
</evidence>
<evidence type="ECO:0000256" key="11">
    <source>
        <dbReference type="ARBA" id="ARBA00029774"/>
    </source>
</evidence>
<dbReference type="NCBIfam" id="TIGR00057">
    <property type="entry name" value="L-threonylcarbamoyladenylate synthase"/>
    <property type="match status" value="1"/>
</dbReference>
<keyword evidence="5 13" id="KW-0963">Cytoplasm</keyword>
<keyword evidence="16" id="KW-1185">Reference proteome</keyword>
<dbReference type="PIRSF" id="PIRSF004930">
    <property type="entry name" value="Tln_factor_SUA5"/>
    <property type="match status" value="1"/>
</dbReference>
<accession>A0ABZ3D4E9</accession>
<dbReference type="Gene3D" id="3.90.870.10">
    <property type="entry name" value="DHBP synthase"/>
    <property type="match status" value="1"/>
</dbReference>